<evidence type="ECO:0000259" key="4">
    <source>
        <dbReference type="Pfam" id="PF07715"/>
    </source>
</evidence>
<feature type="domain" description="TonB-dependent receptor plug" evidence="4">
    <location>
        <begin position="148"/>
        <end position="230"/>
    </location>
</feature>
<dbReference type="AlphaFoldDB" id="A0A3Q9FND6"/>
<keyword evidence="6" id="KW-0675">Receptor</keyword>
<dbReference type="GO" id="GO:0009279">
    <property type="term" value="C:cell outer membrane"/>
    <property type="evidence" value="ECO:0007669"/>
    <property type="project" value="UniProtKB-SubCell"/>
</dbReference>
<dbReference type="OrthoDB" id="905812at2"/>
<accession>A0A3Q9FND6</accession>
<dbReference type="SUPFAM" id="SSF56935">
    <property type="entry name" value="Porins"/>
    <property type="match status" value="1"/>
</dbReference>
<dbReference type="Pfam" id="PF13715">
    <property type="entry name" value="CarbopepD_reg_2"/>
    <property type="match status" value="1"/>
</dbReference>
<dbReference type="Gene3D" id="2.40.170.20">
    <property type="entry name" value="TonB-dependent receptor, beta-barrel domain"/>
    <property type="match status" value="1"/>
</dbReference>
<dbReference type="InterPro" id="IPR037066">
    <property type="entry name" value="Plug_dom_sf"/>
</dbReference>
<comment type="subcellular location">
    <subcellularLocation>
        <location evidence="1">Cell outer membrane</location>
    </subcellularLocation>
</comment>
<sequence length="801" mass="90007">MKTFTIVQGVCLIMSLLLFTSFTSITSLEPLAKGSIKGRLIDQETNEPVSYASVAILDADKKSVTGALSDGNGEFELTKVPLGKYNLVVQFIGYQNYIEEIEITAKNSKLDLGEVVLVTSIEQLDEVEVTGQKTFIENRIDKKIINVSEAMIADGNSTSEILNTLPEVNVGADGTISLRGDNNVRVLLDGKPSQMDINQVLQSLPADAVDKIEVITNPSSKYDPDGLSGIINVITKKDALKGFNGNLSLNAGSNNKYSGFLGLNYRVKRLNFFAQSYWSSNEWDNTRDMYRTYSDVTLDDLDQKETIQDNNGYSNIKLGMDYFWDSTNTSTVFYERWKWESDAQSNYTNNYKDGDVINRTEYQLGKNYNLAQGNNINFNHRKEFSKGQLEIDLFANLGEADITPQNAQKIGNGSWQELNKNENQANWAYVQAQVDYDQTINDKSSFEVGYKGQMTDAKMNVSNVDFVNVDTMSYTYPYNESVHAVYGSYSLRLGNTSIKAGLRAEAAKMEGQITNSSQNDTSYVIDYQSLFPSVHVQQKLGEKNTVGVSYSRRINRPDVMQLLPIEMSSNPKNVMVGNPTLQPSFTNSMELSHGFMADVISFNTSLYMRHSTDIIREVVNYDAVRDITIMTFKNLGSSMTGGMSLSSNYNMLKWWEWNGSVDIYYLDIQDENEEYTIPTDGTPINWSAKLSTRVTPIKTLTFQLMGRYTAKRYDAQRITEPTYSMDLAIKKAILNNKGSVNFKINNLLYSGEQRNSYGNGFVEAIDFRQESPVYRLSFSYAFGGQFQGRQKRKIQSSGGGL</sequence>
<keyword evidence="3" id="KW-0998">Cell outer membrane</keyword>
<dbReference type="KEGG" id="fll:EI427_08235"/>
<proteinExistence type="predicted"/>
<evidence type="ECO:0000259" key="5">
    <source>
        <dbReference type="Pfam" id="PF14905"/>
    </source>
</evidence>
<evidence type="ECO:0000256" key="2">
    <source>
        <dbReference type="ARBA" id="ARBA00023136"/>
    </source>
</evidence>
<name>A0A3Q9FND6_9BACT</name>
<dbReference type="Pfam" id="PF07715">
    <property type="entry name" value="Plug"/>
    <property type="match status" value="1"/>
</dbReference>
<dbReference type="PANTHER" id="PTHR40980">
    <property type="entry name" value="PLUG DOMAIN-CONTAINING PROTEIN"/>
    <property type="match status" value="1"/>
</dbReference>
<organism evidence="6 7">
    <name type="scientific">Flammeovirga pectinis</name>
    <dbReference type="NCBI Taxonomy" id="2494373"/>
    <lineage>
        <taxon>Bacteria</taxon>
        <taxon>Pseudomonadati</taxon>
        <taxon>Bacteroidota</taxon>
        <taxon>Cytophagia</taxon>
        <taxon>Cytophagales</taxon>
        <taxon>Flammeovirgaceae</taxon>
        <taxon>Flammeovirga</taxon>
    </lineage>
</organism>
<dbReference type="InterPro" id="IPR012910">
    <property type="entry name" value="Plug_dom"/>
</dbReference>
<evidence type="ECO:0000313" key="6">
    <source>
        <dbReference type="EMBL" id="AZQ62224.1"/>
    </source>
</evidence>
<evidence type="ECO:0000313" key="7">
    <source>
        <dbReference type="Proteomes" id="UP000267268"/>
    </source>
</evidence>
<dbReference type="EMBL" id="CP034562">
    <property type="protein sequence ID" value="AZQ62224.1"/>
    <property type="molecule type" value="Genomic_DNA"/>
</dbReference>
<dbReference type="InterPro" id="IPR008969">
    <property type="entry name" value="CarboxyPept-like_regulatory"/>
</dbReference>
<dbReference type="Gene3D" id="2.60.40.1120">
    <property type="entry name" value="Carboxypeptidase-like, regulatory domain"/>
    <property type="match status" value="1"/>
</dbReference>
<gene>
    <name evidence="6" type="ORF">EI427_08235</name>
</gene>
<dbReference type="Gene3D" id="2.170.130.10">
    <property type="entry name" value="TonB-dependent receptor, plug domain"/>
    <property type="match status" value="1"/>
</dbReference>
<dbReference type="Proteomes" id="UP000267268">
    <property type="component" value="Chromosome 1"/>
</dbReference>
<feature type="domain" description="Outer membrane protein beta-barrel" evidence="5">
    <location>
        <begin position="405"/>
        <end position="780"/>
    </location>
</feature>
<evidence type="ECO:0000256" key="3">
    <source>
        <dbReference type="ARBA" id="ARBA00023237"/>
    </source>
</evidence>
<dbReference type="Pfam" id="PF14905">
    <property type="entry name" value="OMP_b-brl_3"/>
    <property type="match status" value="1"/>
</dbReference>
<keyword evidence="2" id="KW-0472">Membrane</keyword>
<evidence type="ECO:0000256" key="1">
    <source>
        <dbReference type="ARBA" id="ARBA00004442"/>
    </source>
</evidence>
<dbReference type="InterPro" id="IPR041700">
    <property type="entry name" value="OMP_b-brl_3"/>
</dbReference>
<protein>
    <submittedName>
        <fullName evidence="6">TonB-dependent receptor</fullName>
    </submittedName>
</protein>
<dbReference type="PANTHER" id="PTHR40980:SF4">
    <property type="entry name" value="TONB-DEPENDENT RECEPTOR-LIKE BETA-BARREL DOMAIN-CONTAINING PROTEIN"/>
    <property type="match status" value="1"/>
</dbReference>
<reference evidence="6 7" key="1">
    <citation type="submission" date="2018-12" db="EMBL/GenBank/DDBJ databases">
        <title>Flammeovirga pectinis sp. nov., isolated from the gut of the Korean scallop, Patinopecten yessoensis.</title>
        <authorList>
            <person name="Bae J.-W."/>
            <person name="Jeong Y.-S."/>
            <person name="Kang W."/>
        </authorList>
    </citation>
    <scope>NUCLEOTIDE SEQUENCE [LARGE SCALE GENOMIC DNA]</scope>
    <source>
        <strain evidence="6 7">L12M1</strain>
    </source>
</reference>
<dbReference type="InterPro" id="IPR036942">
    <property type="entry name" value="Beta-barrel_TonB_sf"/>
</dbReference>
<dbReference type="SUPFAM" id="SSF49464">
    <property type="entry name" value="Carboxypeptidase regulatory domain-like"/>
    <property type="match status" value="1"/>
</dbReference>
<keyword evidence="7" id="KW-1185">Reference proteome</keyword>